<keyword evidence="2" id="KW-1185">Reference proteome</keyword>
<evidence type="ECO:0000313" key="2">
    <source>
        <dbReference type="Proteomes" id="UP000324222"/>
    </source>
</evidence>
<sequence length="62" mass="6993">MKSNERSSGFKNKVASLVVIVRWEMKSNGCVEGVSGNLAKDNEYDKIKRPTEMQVSEQDQES</sequence>
<accession>A0A5B7J2R6</accession>
<evidence type="ECO:0000313" key="1">
    <source>
        <dbReference type="EMBL" id="MPC86764.1"/>
    </source>
</evidence>
<comment type="caution">
    <text evidence="1">The sequence shown here is derived from an EMBL/GenBank/DDBJ whole genome shotgun (WGS) entry which is preliminary data.</text>
</comment>
<dbReference type="Proteomes" id="UP000324222">
    <property type="component" value="Unassembled WGS sequence"/>
</dbReference>
<dbReference type="AlphaFoldDB" id="A0A5B7J2R6"/>
<dbReference type="EMBL" id="VSRR010072442">
    <property type="protein sequence ID" value="MPC86764.1"/>
    <property type="molecule type" value="Genomic_DNA"/>
</dbReference>
<protein>
    <submittedName>
        <fullName evidence="1">Uncharacterized protein</fullName>
    </submittedName>
</protein>
<proteinExistence type="predicted"/>
<gene>
    <name evidence="1" type="ORF">E2C01_081600</name>
</gene>
<reference evidence="1 2" key="1">
    <citation type="submission" date="2019-05" db="EMBL/GenBank/DDBJ databases">
        <title>Another draft genome of Portunus trituberculatus and its Hox gene families provides insights of decapod evolution.</title>
        <authorList>
            <person name="Jeong J.-H."/>
            <person name="Song I."/>
            <person name="Kim S."/>
            <person name="Choi T."/>
            <person name="Kim D."/>
            <person name="Ryu S."/>
            <person name="Kim W."/>
        </authorList>
    </citation>
    <scope>NUCLEOTIDE SEQUENCE [LARGE SCALE GENOMIC DNA]</scope>
    <source>
        <tissue evidence="1">Muscle</tissue>
    </source>
</reference>
<name>A0A5B7J2R6_PORTR</name>
<organism evidence="1 2">
    <name type="scientific">Portunus trituberculatus</name>
    <name type="common">Swimming crab</name>
    <name type="synonym">Neptunus trituberculatus</name>
    <dbReference type="NCBI Taxonomy" id="210409"/>
    <lineage>
        <taxon>Eukaryota</taxon>
        <taxon>Metazoa</taxon>
        <taxon>Ecdysozoa</taxon>
        <taxon>Arthropoda</taxon>
        <taxon>Crustacea</taxon>
        <taxon>Multicrustacea</taxon>
        <taxon>Malacostraca</taxon>
        <taxon>Eumalacostraca</taxon>
        <taxon>Eucarida</taxon>
        <taxon>Decapoda</taxon>
        <taxon>Pleocyemata</taxon>
        <taxon>Brachyura</taxon>
        <taxon>Eubrachyura</taxon>
        <taxon>Portunoidea</taxon>
        <taxon>Portunidae</taxon>
        <taxon>Portuninae</taxon>
        <taxon>Portunus</taxon>
    </lineage>
</organism>